<feature type="signal peptide" evidence="1">
    <location>
        <begin position="1"/>
        <end position="19"/>
    </location>
</feature>
<dbReference type="STRING" id="563176.SAMN04488090_1117"/>
<gene>
    <name evidence="2" type="ORF">SAMN04488090_1117</name>
</gene>
<organism evidence="2 3">
    <name type="scientific">Siphonobacter aquaeclarae</name>
    <dbReference type="NCBI Taxonomy" id="563176"/>
    <lineage>
        <taxon>Bacteria</taxon>
        <taxon>Pseudomonadati</taxon>
        <taxon>Bacteroidota</taxon>
        <taxon>Cytophagia</taxon>
        <taxon>Cytophagales</taxon>
        <taxon>Cytophagaceae</taxon>
        <taxon>Siphonobacter</taxon>
    </lineage>
</organism>
<dbReference type="Proteomes" id="UP000198901">
    <property type="component" value="Unassembled WGS sequence"/>
</dbReference>
<keyword evidence="1" id="KW-0732">Signal</keyword>
<keyword evidence="3" id="KW-1185">Reference proteome</keyword>
<dbReference type="OrthoDB" id="581140at2"/>
<evidence type="ECO:0000256" key="1">
    <source>
        <dbReference type="SAM" id="SignalP"/>
    </source>
</evidence>
<protein>
    <recommendedName>
        <fullName evidence="4">DUF3500 domain-containing protein</fullName>
    </recommendedName>
</protein>
<evidence type="ECO:0000313" key="3">
    <source>
        <dbReference type="Proteomes" id="UP000198901"/>
    </source>
</evidence>
<reference evidence="2 3" key="1">
    <citation type="submission" date="2016-10" db="EMBL/GenBank/DDBJ databases">
        <authorList>
            <person name="de Groot N.N."/>
        </authorList>
    </citation>
    <scope>NUCLEOTIDE SEQUENCE [LARGE SCALE GENOMIC DNA]</scope>
    <source>
        <strain evidence="2 3">DSM 21668</strain>
    </source>
</reference>
<dbReference type="EMBL" id="FNGS01000002">
    <property type="protein sequence ID" value="SDL52451.1"/>
    <property type="molecule type" value="Genomic_DNA"/>
</dbReference>
<evidence type="ECO:0000313" key="2">
    <source>
        <dbReference type="EMBL" id="SDL52451.1"/>
    </source>
</evidence>
<dbReference type="AlphaFoldDB" id="A0A1G9KRW1"/>
<accession>A0A1G9KRW1</accession>
<evidence type="ECO:0008006" key="4">
    <source>
        <dbReference type="Google" id="ProtNLM"/>
    </source>
</evidence>
<feature type="chain" id="PRO_5011552309" description="DUF3500 domain-containing protein" evidence="1">
    <location>
        <begin position="20"/>
        <end position="336"/>
    </location>
</feature>
<proteinExistence type="predicted"/>
<dbReference type="InterPro" id="IPR021889">
    <property type="entry name" value="DUF3500"/>
</dbReference>
<dbReference type="RefSeq" id="WP_093198842.1">
    <property type="nucleotide sequence ID" value="NZ_FNGS01000002.1"/>
</dbReference>
<dbReference type="PANTHER" id="PTHR37489">
    <property type="entry name" value="DUF3500 DOMAIN-CONTAINING PROTEIN"/>
    <property type="match status" value="1"/>
</dbReference>
<sequence length="336" mass="37934">MKRYLLLLSVCCCCCTALAQAPWQAANRFITALDASQRAKASFSFDDAERYNWFFVPIDRKGLPLKELTAAQHQAALDLLRASLSEEGSQKALAIIQLEILLKELENRGPDDHYRDPGKYYFSFFGTPAAAGAWAWRIEGHHLSLHFSSVNGKVVSGTPTFFGSNPARIPKGADEGKMILQAEAELGFQLLESLTPEQQKKAIVSDRAPHDILTGNSRKALLQKEEGILFAELTKAQQQLYLRLLGQYVRNYPLGFSREFMEKIEKAGLDHLRFAWAGGRKWGEGHYYRLQNAAVLVEYDCTQNNANHIHTVVRDLSNDFGEDVLQKHYRQEHPGH</sequence>
<name>A0A1G9KRW1_9BACT</name>
<dbReference type="PANTHER" id="PTHR37489:SF1">
    <property type="entry name" value="DUF3500 DOMAIN-CONTAINING PROTEIN"/>
    <property type="match status" value="1"/>
</dbReference>
<dbReference type="Pfam" id="PF12006">
    <property type="entry name" value="DUF3500"/>
    <property type="match status" value="1"/>
</dbReference>